<keyword evidence="2" id="KW-1185">Reference proteome</keyword>
<dbReference type="Proteomes" id="UP001501410">
    <property type="component" value="Unassembled WGS sequence"/>
</dbReference>
<evidence type="ECO:0000313" key="1">
    <source>
        <dbReference type="EMBL" id="GAA4454583.1"/>
    </source>
</evidence>
<accession>A0ABP8MSB8</accession>
<gene>
    <name evidence="1" type="ORF">GCM10023092_16820</name>
</gene>
<reference evidence="2" key="1">
    <citation type="journal article" date="2019" name="Int. J. Syst. Evol. Microbiol.">
        <title>The Global Catalogue of Microorganisms (GCM) 10K type strain sequencing project: providing services to taxonomists for standard genome sequencing and annotation.</title>
        <authorList>
            <consortium name="The Broad Institute Genomics Platform"/>
            <consortium name="The Broad Institute Genome Sequencing Center for Infectious Disease"/>
            <person name="Wu L."/>
            <person name="Ma J."/>
        </authorList>
    </citation>
    <scope>NUCLEOTIDE SEQUENCE [LARGE SCALE GENOMIC DNA]</scope>
    <source>
        <strain evidence="2">JCM 31921</strain>
    </source>
</reference>
<name>A0ABP8MSB8_9BACT</name>
<organism evidence="1 2">
    <name type="scientific">Rurimicrobium arvi</name>
    <dbReference type="NCBI Taxonomy" id="2049916"/>
    <lineage>
        <taxon>Bacteria</taxon>
        <taxon>Pseudomonadati</taxon>
        <taxon>Bacteroidota</taxon>
        <taxon>Chitinophagia</taxon>
        <taxon>Chitinophagales</taxon>
        <taxon>Chitinophagaceae</taxon>
        <taxon>Rurimicrobium</taxon>
    </lineage>
</organism>
<comment type="caution">
    <text evidence="1">The sequence shown here is derived from an EMBL/GenBank/DDBJ whole genome shotgun (WGS) entry which is preliminary data.</text>
</comment>
<dbReference type="EMBL" id="BAABEZ010000022">
    <property type="protein sequence ID" value="GAA4454583.1"/>
    <property type="molecule type" value="Genomic_DNA"/>
</dbReference>
<protein>
    <submittedName>
        <fullName evidence="1">Uncharacterized protein</fullName>
    </submittedName>
</protein>
<sequence>MLNICIEDMNTVQSFFCFLKQNGLTVSLHADIDFRDLIAGHRLSSLSLHQAMYLNDLLTASYAVCERFGADIYSVFQAECPTSFHLS</sequence>
<evidence type="ECO:0000313" key="2">
    <source>
        <dbReference type="Proteomes" id="UP001501410"/>
    </source>
</evidence>
<proteinExistence type="predicted"/>